<sequence length="758" mass="83877">MSEAIRVLVVSPSAVEADAVATSLETEPTEFAVTTATSGAESIEHLDSGRFDCIVLESDPPDQPGVELLDTLREHDYRQPVVLYTETERPEVVAAAASANVTRLRQSDQHSRLAQTISEVVDVSSPRIDADRVPDRLKQILKTVPACVVELDDNGEFIYANQRATEVLGLQRSEVTERTYNDPEWEIRDLDGDPIPDEQLPFQQVWRTGEPLYDSQHSIRWPDGTEKVLSVSGAPLRDEHGDIESVVFSITDVTERQRRAADLRRYQRIVEHLDDIATIIEPDGTITYVSPAVERILGYDPDELIGENGFGYQPPATRGAVEEAIETVLAHPDEPQTVQTEFRRADGSMTWIESTLRNRLDDDVISGILVSSREINERRTQKQRLRDRERQLSQLHEATRDLLGAETPHEVAELASQAAVEILDLPLNGIHFYDEAVDGLAPAAVSDRSRELFGEIPTIDEGIAWGVYETGEEQIYGDLSRAEDLYNSETPVESELYLPLVDRGVFIISATETEAFTETDIELARVLAANTEAALERISTEQQLRDRETELETQNERLAEFASIVSHDLRNPLNVAQLRVDLLAEESDSEHLPAIDRALDRMADLVSDTLTLARQGDAVTETEEIDLAALVDTCWQTVATGGATVAVVDEATIRGDRSRLQHVFENLFRNAVEHGGPDVTVRVGRIDDGFYVEDTGPGIPDHAKERVFDPGHTSEDGGTGFGLTIVNRIAEAHGWAVAVVDGTDGGARFEFTGVEIVD</sequence>
<evidence type="ECO:0000259" key="9">
    <source>
        <dbReference type="PROSITE" id="PS50110"/>
    </source>
</evidence>
<dbReference type="SUPFAM" id="SSF47384">
    <property type="entry name" value="Homodimeric domain of signal transducing histidine kinase"/>
    <property type="match status" value="1"/>
</dbReference>
<dbReference type="EC" id="2.7.13.3" evidence="2"/>
<dbReference type="PROSITE" id="PS50113">
    <property type="entry name" value="PAC"/>
    <property type="match status" value="2"/>
</dbReference>
<dbReference type="InterPro" id="IPR003018">
    <property type="entry name" value="GAF"/>
</dbReference>
<dbReference type="SMART" id="SM00091">
    <property type="entry name" value="PAS"/>
    <property type="match status" value="2"/>
</dbReference>
<evidence type="ECO:0000313" key="13">
    <source>
        <dbReference type="Proteomes" id="UP000466535"/>
    </source>
</evidence>
<dbReference type="PRINTS" id="PR00344">
    <property type="entry name" value="BCTRLSENSOR"/>
</dbReference>
<evidence type="ECO:0000256" key="5">
    <source>
        <dbReference type="ARBA" id="ARBA00022777"/>
    </source>
</evidence>
<dbReference type="NCBIfam" id="TIGR00229">
    <property type="entry name" value="sensory_box"/>
    <property type="match status" value="2"/>
</dbReference>
<name>A0A6B0T444_9EURY</name>
<dbReference type="InterPro" id="IPR011006">
    <property type="entry name" value="CheY-like_superfamily"/>
</dbReference>
<dbReference type="InterPro" id="IPR000700">
    <property type="entry name" value="PAS-assoc_C"/>
</dbReference>
<dbReference type="RefSeq" id="WP_159762403.1">
    <property type="nucleotide sequence ID" value="NZ_WUUT01000001.1"/>
</dbReference>
<dbReference type="InterPro" id="IPR001610">
    <property type="entry name" value="PAC"/>
</dbReference>
<keyword evidence="6" id="KW-0902">Two-component regulatory system</keyword>
<dbReference type="Gene3D" id="3.30.450.20">
    <property type="entry name" value="PAS domain"/>
    <property type="match status" value="2"/>
</dbReference>
<evidence type="ECO:0000313" key="12">
    <source>
        <dbReference type="EMBL" id="MXR50253.1"/>
    </source>
</evidence>
<evidence type="ECO:0000256" key="4">
    <source>
        <dbReference type="ARBA" id="ARBA00022679"/>
    </source>
</evidence>
<evidence type="ECO:0000259" key="11">
    <source>
        <dbReference type="PROSITE" id="PS50113"/>
    </source>
</evidence>
<accession>A0A6B0T444</accession>
<dbReference type="InterPro" id="IPR003661">
    <property type="entry name" value="HisK_dim/P_dom"/>
</dbReference>
<comment type="caution">
    <text evidence="12">The sequence shown here is derived from an EMBL/GenBank/DDBJ whole genome shotgun (WGS) entry which is preliminary data.</text>
</comment>
<dbReference type="Pfam" id="PF13185">
    <property type="entry name" value="GAF_2"/>
    <property type="match status" value="1"/>
</dbReference>
<dbReference type="Pfam" id="PF08448">
    <property type="entry name" value="PAS_4"/>
    <property type="match status" value="1"/>
</dbReference>
<evidence type="ECO:0000256" key="6">
    <source>
        <dbReference type="ARBA" id="ARBA00023012"/>
    </source>
</evidence>
<comment type="caution">
    <text evidence="7">Lacks conserved residue(s) required for the propagation of feature annotation.</text>
</comment>
<dbReference type="SMART" id="SM00388">
    <property type="entry name" value="HisKA"/>
    <property type="match status" value="1"/>
</dbReference>
<organism evidence="12 13">
    <name type="scientific">Halovenus carboxidivorans</name>
    <dbReference type="NCBI Taxonomy" id="2692199"/>
    <lineage>
        <taxon>Archaea</taxon>
        <taxon>Methanobacteriati</taxon>
        <taxon>Methanobacteriota</taxon>
        <taxon>Stenosarchaea group</taxon>
        <taxon>Halobacteria</taxon>
        <taxon>Halobacteriales</taxon>
        <taxon>Haloarculaceae</taxon>
        <taxon>Halovenus</taxon>
    </lineage>
</organism>
<dbReference type="SMART" id="SM00448">
    <property type="entry name" value="REC"/>
    <property type="match status" value="1"/>
</dbReference>
<gene>
    <name evidence="12" type="ORF">GRX03_01330</name>
</gene>
<dbReference type="CDD" id="cd00130">
    <property type="entry name" value="PAS"/>
    <property type="match status" value="2"/>
</dbReference>
<dbReference type="SUPFAM" id="SSF55781">
    <property type="entry name" value="GAF domain-like"/>
    <property type="match status" value="1"/>
</dbReference>
<dbReference type="CDD" id="cd00156">
    <property type="entry name" value="REC"/>
    <property type="match status" value="1"/>
</dbReference>
<keyword evidence="3" id="KW-0597">Phosphoprotein</keyword>
<feature type="domain" description="PAC" evidence="11">
    <location>
        <begin position="336"/>
        <end position="387"/>
    </location>
</feature>
<dbReference type="Gene3D" id="3.40.50.2300">
    <property type="match status" value="1"/>
</dbReference>
<dbReference type="InterPro" id="IPR036890">
    <property type="entry name" value="HATPase_C_sf"/>
</dbReference>
<evidence type="ECO:0000256" key="1">
    <source>
        <dbReference type="ARBA" id="ARBA00000085"/>
    </source>
</evidence>
<dbReference type="PANTHER" id="PTHR43711">
    <property type="entry name" value="TWO-COMPONENT HISTIDINE KINASE"/>
    <property type="match status" value="1"/>
</dbReference>
<dbReference type="Gene3D" id="3.30.450.40">
    <property type="match status" value="1"/>
</dbReference>
<proteinExistence type="predicted"/>
<dbReference type="InterPro" id="IPR003594">
    <property type="entry name" value="HATPase_dom"/>
</dbReference>
<evidence type="ECO:0000256" key="7">
    <source>
        <dbReference type="PROSITE-ProRule" id="PRU00169"/>
    </source>
</evidence>
<dbReference type="SMART" id="SM00065">
    <property type="entry name" value="GAF"/>
    <property type="match status" value="1"/>
</dbReference>
<keyword evidence="5" id="KW-0418">Kinase</keyword>
<dbReference type="Gene3D" id="1.10.287.130">
    <property type="match status" value="1"/>
</dbReference>
<dbReference type="GO" id="GO:0006355">
    <property type="term" value="P:regulation of DNA-templated transcription"/>
    <property type="evidence" value="ECO:0007669"/>
    <property type="project" value="InterPro"/>
</dbReference>
<comment type="catalytic activity">
    <reaction evidence="1">
        <text>ATP + protein L-histidine = ADP + protein N-phospho-L-histidine.</text>
        <dbReference type="EC" id="2.7.13.3"/>
    </reaction>
</comment>
<evidence type="ECO:0000259" key="10">
    <source>
        <dbReference type="PROSITE" id="PS50112"/>
    </source>
</evidence>
<dbReference type="Pfam" id="PF00989">
    <property type="entry name" value="PAS"/>
    <property type="match status" value="1"/>
</dbReference>
<dbReference type="PROSITE" id="PS50109">
    <property type="entry name" value="HIS_KIN"/>
    <property type="match status" value="1"/>
</dbReference>
<dbReference type="SUPFAM" id="SSF52172">
    <property type="entry name" value="CheY-like"/>
    <property type="match status" value="1"/>
</dbReference>
<dbReference type="InterPro" id="IPR050736">
    <property type="entry name" value="Sensor_HK_Regulatory"/>
</dbReference>
<dbReference type="InterPro" id="IPR035965">
    <property type="entry name" value="PAS-like_dom_sf"/>
</dbReference>
<feature type="domain" description="PAS" evidence="10">
    <location>
        <begin position="133"/>
        <end position="179"/>
    </location>
</feature>
<dbReference type="Gene3D" id="3.30.565.10">
    <property type="entry name" value="Histidine kinase-like ATPase, C-terminal domain"/>
    <property type="match status" value="1"/>
</dbReference>
<dbReference type="AlphaFoldDB" id="A0A6B0T444"/>
<feature type="domain" description="PAS" evidence="10">
    <location>
        <begin position="262"/>
        <end position="332"/>
    </location>
</feature>
<dbReference type="InterPro" id="IPR029016">
    <property type="entry name" value="GAF-like_dom_sf"/>
</dbReference>
<feature type="domain" description="PAC" evidence="11">
    <location>
        <begin position="213"/>
        <end position="265"/>
    </location>
</feature>
<dbReference type="SMART" id="SM00086">
    <property type="entry name" value="PAC"/>
    <property type="match status" value="2"/>
</dbReference>
<dbReference type="InterPro" id="IPR005467">
    <property type="entry name" value="His_kinase_dom"/>
</dbReference>
<evidence type="ECO:0000256" key="2">
    <source>
        <dbReference type="ARBA" id="ARBA00012438"/>
    </source>
</evidence>
<dbReference type="OrthoDB" id="8127at2157"/>
<dbReference type="InterPro" id="IPR004358">
    <property type="entry name" value="Sig_transdc_His_kin-like_C"/>
</dbReference>
<dbReference type="EMBL" id="WUUT01000001">
    <property type="protein sequence ID" value="MXR50253.1"/>
    <property type="molecule type" value="Genomic_DNA"/>
</dbReference>
<dbReference type="SUPFAM" id="SSF55785">
    <property type="entry name" value="PYP-like sensor domain (PAS domain)"/>
    <property type="match status" value="2"/>
</dbReference>
<evidence type="ECO:0000259" key="8">
    <source>
        <dbReference type="PROSITE" id="PS50109"/>
    </source>
</evidence>
<dbReference type="InterPro" id="IPR001789">
    <property type="entry name" value="Sig_transdc_resp-reg_receiver"/>
</dbReference>
<dbReference type="GO" id="GO:0000155">
    <property type="term" value="F:phosphorelay sensor kinase activity"/>
    <property type="evidence" value="ECO:0007669"/>
    <property type="project" value="InterPro"/>
</dbReference>
<dbReference type="InterPro" id="IPR036097">
    <property type="entry name" value="HisK_dim/P_sf"/>
</dbReference>
<keyword evidence="4" id="KW-0808">Transferase</keyword>
<evidence type="ECO:0000256" key="3">
    <source>
        <dbReference type="ARBA" id="ARBA00022553"/>
    </source>
</evidence>
<dbReference type="PANTHER" id="PTHR43711:SF1">
    <property type="entry name" value="HISTIDINE KINASE 1"/>
    <property type="match status" value="1"/>
</dbReference>
<dbReference type="Pfam" id="PF00072">
    <property type="entry name" value="Response_reg"/>
    <property type="match status" value="1"/>
</dbReference>
<feature type="domain" description="Histidine kinase" evidence="8">
    <location>
        <begin position="564"/>
        <end position="752"/>
    </location>
</feature>
<dbReference type="PROSITE" id="PS50110">
    <property type="entry name" value="RESPONSE_REGULATORY"/>
    <property type="match status" value="1"/>
</dbReference>
<feature type="domain" description="Response regulatory" evidence="9">
    <location>
        <begin position="6"/>
        <end position="121"/>
    </location>
</feature>
<keyword evidence="13" id="KW-1185">Reference proteome</keyword>
<dbReference type="InterPro" id="IPR013767">
    <property type="entry name" value="PAS_fold"/>
</dbReference>
<dbReference type="Proteomes" id="UP000466535">
    <property type="component" value="Unassembled WGS sequence"/>
</dbReference>
<dbReference type="Pfam" id="PF00512">
    <property type="entry name" value="HisKA"/>
    <property type="match status" value="1"/>
</dbReference>
<dbReference type="SUPFAM" id="SSF55874">
    <property type="entry name" value="ATPase domain of HSP90 chaperone/DNA topoisomerase II/histidine kinase"/>
    <property type="match status" value="1"/>
</dbReference>
<dbReference type="PROSITE" id="PS50112">
    <property type="entry name" value="PAS"/>
    <property type="match status" value="2"/>
</dbReference>
<reference evidence="12 13" key="1">
    <citation type="submission" date="2019-12" db="EMBL/GenBank/DDBJ databases">
        <title>Isolation and characterization of three novel carbon monoxide-oxidizing members of Halobacteria from salione crusts and soils.</title>
        <authorList>
            <person name="Myers M.R."/>
            <person name="King G.M."/>
        </authorList>
    </citation>
    <scope>NUCLEOTIDE SEQUENCE [LARGE SCALE GENOMIC DNA]</scope>
    <source>
        <strain evidence="12 13">WSH3</strain>
    </source>
</reference>
<protein>
    <recommendedName>
        <fullName evidence="2">histidine kinase</fullName>
        <ecNumber evidence="2">2.7.13.3</ecNumber>
    </recommendedName>
</protein>
<dbReference type="InterPro" id="IPR000014">
    <property type="entry name" value="PAS"/>
</dbReference>
<dbReference type="CDD" id="cd00082">
    <property type="entry name" value="HisKA"/>
    <property type="match status" value="1"/>
</dbReference>
<dbReference type="Pfam" id="PF02518">
    <property type="entry name" value="HATPase_c"/>
    <property type="match status" value="1"/>
</dbReference>
<dbReference type="InterPro" id="IPR013656">
    <property type="entry name" value="PAS_4"/>
</dbReference>
<dbReference type="SMART" id="SM00387">
    <property type="entry name" value="HATPase_c"/>
    <property type="match status" value="1"/>
</dbReference>